<dbReference type="Proteomes" id="UP000324194">
    <property type="component" value="Chromosome 1"/>
</dbReference>
<organism evidence="1 2">
    <name type="scientific">Aquicella siphonis</name>
    <dbReference type="NCBI Taxonomy" id="254247"/>
    <lineage>
        <taxon>Bacteria</taxon>
        <taxon>Pseudomonadati</taxon>
        <taxon>Pseudomonadota</taxon>
        <taxon>Gammaproteobacteria</taxon>
        <taxon>Legionellales</taxon>
        <taxon>Coxiellaceae</taxon>
        <taxon>Aquicella</taxon>
    </lineage>
</organism>
<accession>A0A5E4PHB2</accession>
<keyword evidence="2" id="KW-1185">Reference proteome</keyword>
<evidence type="ECO:0000313" key="1">
    <source>
        <dbReference type="EMBL" id="VVC76399.1"/>
    </source>
</evidence>
<evidence type="ECO:0000313" key="2">
    <source>
        <dbReference type="Proteomes" id="UP000324194"/>
    </source>
</evidence>
<protein>
    <submittedName>
        <fullName evidence="1">Uncharacterized protein</fullName>
    </submittedName>
</protein>
<sequence length="263" mass="30187">MVPVVAHRLFGTRYSTFPAEENNLHGAMPILSAAIRSPTSKKYMLPTIDHEHGTRRPVEEIMDMFHPESRLAYTSRSNVNQIWRNSGIRFLLTGIVDEMIDSLSADLIPAEQRGTPQLQRMNYPNAINIYFCRDLEGARGRTRYDVHPDRPAQKGLAIVSDGWHLDEERFTREESWISDMIIIAHELGHALTLPHMPQAKNLMYGNGSTFDAVELTPVQALIAKQHGKRYAAPWFRHIVDEDNFRVAEIPYARHYLGERIPEF</sequence>
<dbReference type="KEGG" id="asip:AQUSIP_17110"/>
<name>A0A5E4PHB2_9COXI</name>
<dbReference type="InterPro" id="IPR024079">
    <property type="entry name" value="MetalloPept_cat_dom_sf"/>
</dbReference>
<gene>
    <name evidence="1" type="ORF">AQUSIP_17110</name>
</gene>
<dbReference type="SUPFAM" id="SSF55486">
    <property type="entry name" value="Metalloproteases ('zincins'), catalytic domain"/>
    <property type="match status" value="1"/>
</dbReference>
<reference evidence="1 2" key="1">
    <citation type="submission" date="2019-08" db="EMBL/GenBank/DDBJ databases">
        <authorList>
            <person name="Guy L."/>
        </authorList>
    </citation>
    <scope>NUCLEOTIDE SEQUENCE [LARGE SCALE GENOMIC DNA]</scope>
    <source>
        <strain evidence="1 2">SGT-108</strain>
    </source>
</reference>
<dbReference type="AlphaFoldDB" id="A0A5E4PHB2"/>
<proteinExistence type="predicted"/>
<dbReference type="GO" id="GO:0008237">
    <property type="term" value="F:metallopeptidase activity"/>
    <property type="evidence" value="ECO:0007669"/>
    <property type="project" value="InterPro"/>
</dbReference>
<dbReference type="EMBL" id="LR699119">
    <property type="protein sequence ID" value="VVC76399.1"/>
    <property type="molecule type" value="Genomic_DNA"/>
</dbReference>
<dbReference type="Gene3D" id="3.40.390.10">
    <property type="entry name" value="Collagenase (Catalytic Domain)"/>
    <property type="match status" value="1"/>
</dbReference>